<feature type="domain" description="Aminoglycoside phosphotransferase" evidence="1">
    <location>
        <begin position="34"/>
        <end position="254"/>
    </location>
</feature>
<dbReference type="SUPFAM" id="SSF56112">
    <property type="entry name" value="Protein kinase-like (PK-like)"/>
    <property type="match status" value="1"/>
</dbReference>
<sequence>MTNYRETDIPFIAELYGLHLKYAEKYGRVHKLYTDKGTFALKRINAKHGVDFLQYIQLLYQRGYHRIVPIYPTLDGRYGVLETPWLYYLMPWLDNREREGQMKKNQELFRELARLHTISAREVDVAENDRTEHYELTVTRWEKEKEALEQYVERAEKDWYMSPFQLLFCTFYHEITLAQNYAIRKLNEWYDVSKDQTKARSVIVHGKISPEHFLYNENGTGYFANFELARTASPIHDLLPFLSRSLKTYPNRFDEGLEWLSVYFRHFPFRNEEMLLFLSYLSHPERIFQAVEKYFLAGRDKNEYKFVRQLQKQYWYMKNTEYIVMSFEEMEQRKSEADNPPPS</sequence>
<dbReference type="Pfam" id="PF01636">
    <property type="entry name" value="APH"/>
    <property type="match status" value="1"/>
</dbReference>
<dbReference type="NCBIfam" id="TIGR02904">
    <property type="entry name" value="spore_ysxE"/>
    <property type="match status" value="1"/>
</dbReference>
<comment type="caution">
    <text evidence="3">The sequence shown here is derived from an EMBL/GenBank/DDBJ whole genome shotgun (WGS) entry which is preliminary data.</text>
</comment>
<keyword evidence="5" id="KW-1185">Reference proteome</keyword>
<dbReference type="AlphaFoldDB" id="A0A429X7B0"/>
<accession>A0A429X7B0</accession>
<evidence type="ECO:0000313" key="2">
    <source>
        <dbReference type="EMBL" id="GIN94335.1"/>
    </source>
</evidence>
<evidence type="ECO:0000313" key="5">
    <source>
        <dbReference type="Proteomes" id="UP000680670"/>
    </source>
</evidence>
<dbReference type="EMBL" id="QYTW02000012">
    <property type="protein sequence ID" value="RST59262.1"/>
    <property type="molecule type" value="Genomic_DNA"/>
</dbReference>
<dbReference type="InterPro" id="IPR047175">
    <property type="entry name" value="CotS-like"/>
</dbReference>
<dbReference type="Gene3D" id="3.30.200.20">
    <property type="entry name" value="Phosphorylase Kinase, domain 1"/>
    <property type="match status" value="1"/>
</dbReference>
<name>A0A429X7B0_SIMTE</name>
<dbReference type="RefSeq" id="WP_120116259.1">
    <property type="nucleotide sequence ID" value="NZ_BORJ01000001.1"/>
</dbReference>
<evidence type="ECO:0000259" key="1">
    <source>
        <dbReference type="Pfam" id="PF01636"/>
    </source>
</evidence>
<dbReference type="PANTHER" id="PTHR39179:SF3">
    <property type="entry name" value="COTS-RELATED PROTEIN"/>
    <property type="match status" value="1"/>
</dbReference>
<dbReference type="Gene3D" id="3.90.1200.10">
    <property type="match status" value="1"/>
</dbReference>
<dbReference type="InterPro" id="IPR011009">
    <property type="entry name" value="Kinase-like_dom_sf"/>
</dbReference>
<protein>
    <submittedName>
        <fullName evidence="3">Spore coat protein YsxE</fullName>
    </submittedName>
</protein>
<organism evidence="3 4">
    <name type="scientific">Siminovitchia terrae</name>
    <name type="common">Bacillus terrae</name>
    <dbReference type="NCBI Taxonomy" id="1914933"/>
    <lineage>
        <taxon>Bacteria</taxon>
        <taxon>Bacillati</taxon>
        <taxon>Bacillota</taxon>
        <taxon>Bacilli</taxon>
        <taxon>Bacillales</taxon>
        <taxon>Bacillaceae</taxon>
        <taxon>Siminovitchia</taxon>
    </lineage>
</organism>
<dbReference type="InterPro" id="IPR002575">
    <property type="entry name" value="Aminoglycoside_PTrfase"/>
</dbReference>
<proteinExistence type="predicted"/>
<keyword evidence="3" id="KW-0946">Virion</keyword>
<keyword evidence="3" id="KW-0167">Capsid protein</keyword>
<dbReference type="InterPro" id="IPR014253">
    <property type="entry name" value="Spore_coat_YsxE"/>
</dbReference>
<reference evidence="3 4" key="1">
    <citation type="submission" date="2018-12" db="EMBL/GenBank/DDBJ databases">
        <authorList>
            <person name="Sun L."/>
            <person name="Chen Z."/>
        </authorList>
    </citation>
    <scope>NUCLEOTIDE SEQUENCE [LARGE SCALE GENOMIC DNA]</scope>
    <source>
        <strain evidence="3 4">LMG 29736</strain>
    </source>
</reference>
<gene>
    <name evidence="3" type="primary">ysxE</name>
    <name evidence="3" type="ORF">D5F11_012955</name>
    <name evidence="2" type="ORF">J6TS1_02050</name>
</gene>
<dbReference type="EMBL" id="BORJ01000001">
    <property type="protein sequence ID" value="GIN94335.1"/>
    <property type="molecule type" value="Genomic_DNA"/>
</dbReference>
<dbReference type="Proteomes" id="UP000680670">
    <property type="component" value="Unassembled WGS sequence"/>
</dbReference>
<evidence type="ECO:0000313" key="4">
    <source>
        <dbReference type="Proteomes" id="UP000287296"/>
    </source>
</evidence>
<dbReference type="OrthoDB" id="2379727at2"/>
<evidence type="ECO:0000313" key="3">
    <source>
        <dbReference type="EMBL" id="RST59262.1"/>
    </source>
</evidence>
<dbReference type="Proteomes" id="UP000287296">
    <property type="component" value="Unassembled WGS sequence"/>
</dbReference>
<reference evidence="2 5" key="2">
    <citation type="submission" date="2021-03" db="EMBL/GenBank/DDBJ databases">
        <title>Antimicrobial resistance genes in bacteria isolated from Japanese honey, and their potential for conferring macrolide and lincosamide resistance in the American foulbrood pathogen Paenibacillus larvae.</title>
        <authorList>
            <person name="Okamoto M."/>
            <person name="Kumagai M."/>
            <person name="Kanamori H."/>
            <person name="Takamatsu D."/>
        </authorList>
    </citation>
    <scope>NUCLEOTIDE SEQUENCE [LARGE SCALE GENOMIC DNA]</scope>
    <source>
        <strain evidence="2 5">J6TS1</strain>
    </source>
</reference>
<dbReference type="GO" id="GO:0042601">
    <property type="term" value="C:endospore-forming forespore"/>
    <property type="evidence" value="ECO:0007669"/>
    <property type="project" value="TreeGrafter"/>
</dbReference>
<dbReference type="PANTHER" id="PTHR39179">
    <property type="entry name" value="SPORE COAT PROTEIN I"/>
    <property type="match status" value="1"/>
</dbReference>